<dbReference type="AlphaFoldDB" id="A0A7M2WR96"/>
<reference evidence="1 2" key="1">
    <citation type="submission" date="2020-10" db="EMBL/GenBank/DDBJ databases">
        <title>Wide distribution of Phycisphaera-like planctomycetes from WD2101 soil group in peatlands and genome analysis of the first cultivated representative.</title>
        <authorList>
            <person name="Dedysh S.N."/>
            <person name="Beletsky A.V."/>
            <person name="Ivanova A."/>
            <person name="Kulichevskaya I.S."/>
            <person name="Suzina N.E."/>
            <person name="Philippov D.A."/>
            <person name="Rakitin A.L."/>
            <person name="Mardanov A.V."/>
            <person name="Ravin N.V."/>
        </authorList>
    </citation>
    <scope>NUCLEOTIDE SEQUENCE [LARGE SCALE GENOMIC DNA]</scope>
    <source>
        <strain evidence="1 2">M1803</strain>
    </source>
</reference>
<protein>
    <submittedName>
        <fullName evidence="1">Uncharacterized protein</fullName>
    </submittedName>
</protein>
<sequence length="154" mass="17629">MLSVWPFASRSMRHRTFGKLKSVRNGKFWQARVAMSQSRKPVNLHISAGVSGPTPEQEGLFLSLAEQYPTVLGTALKAVHQEYQRVRLSKPQLKWPAVGELADFEHLTPLDRIWLDDHGGQQFVFSFNHRDDKDHSFHVFFEGGRVKSVASERE</sequence>
<dbReference type="RefSeq" id="WP_206290230.1">
    <property type="nucleotide sequence ID" value="NZ_CP063458.1"/>
</dbReference>
<dbReference type="Proteomes" id="UP000593765">
    <property type="component" value="Chromosome"/>
</dbReference>
<gene>
    <name evidence="1" type="ORF">IPV69_13625</name>
</gene>
<accession>A0A7M2WR96</accession>
<organism evidence="1 2">
    <name type="scientific">Humisphaera borealis</name>
    <dbReference type="NCBI Taxonomy" id="2807512"/>
    <lineage>
        <taxon>Bacteria</taxon>
        <taxon>Pseudomonadati</taxon>
        <taxon>Planctomycetota</taxon>
        <taxon>Phycisphaerae</taxon>
        <taxon>Tepidisphaerales</taxon>
        <taxon>Tepidisphaeraceae</taxon>
        <taxon>Humisphaera</taxon>
    </lineage>
</organism>
<dbReference type="EMBL" id="CP063458">
    <property type="protein sequence ID" value="QOV87331.1"/>
    <property type="molecule type" value="Genomic_DNA"/>
</dbReference>
<name>A0A7M2WR96_9BACT</name>
<keyword evidence="2" id="KW-1185">Reference proteome</keyword>
<dbReference type="KEGG" id="hbs:IPV69_13625"/>
<proteinExistence type="predicted"/>
<evidence type="ECO:0000313" key="2">
    <source>
        <dbReference type="Proteomes" id="UP000593765"/>
    </source>
</evidence>
<evidence type="ECO:0000313" key="1">
    <source>
        <dbReference type="EMBL" id="QOV87331.1"/>
    </source>
</evidence>